<dbReference type="PIRSF" id="PIRSF015950">
    <property type="entry name" value="Mev_P_decrbx"/>
    <property type="match status" value="1"/>
</dbReference>
<dbReference type="GO" id="GO:0005524">
    <property type="term" value="F:ATP binding"/>
    <property type="evidence" value="ECO:0007669"/>
    <property type="project" value="UniProtKB-KW"/>
</dbReference>
<dbReference type="InterPro" id="IPR014721">
    <property type="entry name" value="Ribsml_uS5_D2-typ_fold_subgr"/>
</dbReference>
<dbReference type="RefSeq" id="WP_126108479.1">
    <property type="nucleotide sequence ID" value="NZ_CP034465.1"/>
</dbReference>
<dbReference type="KEGG" id="jeh:EJN90_01175"/>
<dbReference type="FunFam" id="3.30.230.10:FF:000072">
    <property type="entry name" value="Diphosphomevalonate decarboxylase"/>
    <property type="match status" value="1"/>
</dbReference>
<dbReference type="Gene3D" id="3.30.70.890">
    <property type="entry name" value="GHMP kinase, C-terminal domain"/>
    <property type="match status" value="1"/>
</dbReference>
<dbReference type="SUPFAM" id="SSF54211">
    <property type="entry name" value="Ribosomal protein S5 domain 2-like"/>
    <property type="match status" value="1"/>
</dbReference>
<dbReference type="GO" id="GO:0004163">
    <property type="term" value="F:diphosphomevalonate decarboxylase activity"/>
    <property type="evidence" value="ECO:0007669"/>
    <property type="project" value="UniProtKB-EC"/>
</dbReference>
<feature type="domain" description="Diphosphomevalonate decarboxylase-like N-terminal" evidence="9">
    <location>
        <begin position="8"/>
        <end position="163"/>
    </location>
</feature>
<evidence type="ECO:0000313" key="11">
    <source>
        <dbReference type="Proteomes" id="UP000273326"/>
    </source>
</evidence>
<dbReference type="AlphaFoldDB" id="A0A3S9H7R2"/>
<evidence type="ECO:0000259" key="8">
    <source>
        <dbReference type="Pfam" id="PF18376"/>
    </source>
</evidence>
<evidence type="ECO:0000259" key="9">
    <source>
        <dbReference type="Pfam" id="PF22700"/>
    </source>
</evidence>
<proteinExistence type="inferred from homology"/>
<evidence type="ECO:0000313" key="10">
    <source>
        <dbReference type="EMBL" id="AZP03388.1"/>
    </source>
</evidence>
<keyword evidence="4" id="KW-0547">Nucleotide-binding</keyword>
<gene>
    <name evidence="10" type="primary">mvaD</name>
    <name evidence="10" type="ORF">EJN90_01175</name>
</gene>
<dbReference type="PANTHER" id="PTHR10977">
    <property type="entry name" value="DIPHOSPHOMEVALONATE DECARBOXYLASE"/>
    <property type="match status" value="1"/>
</dbReference>
<dbReference type="InterPro" id="IPR036554">
    <property type="entry name" value="GHMP_kinase_C_sf"/>
</dbReference>
<dbReference type="Pfam" id="PF22700">
    <property type="entry name" value="MVD-like_N"/>
    <property type="match status" value="1"/>
</dbReference>
<dbReference type="EMBL" id="CP034465">
    <property type="protein sequence ID" value="AZP03388.1"/>
    <property type="molecule type" value="Genomic_DNA"/>
</dbReference>
<evidence type="ECO:0000256" key="4">
    <source>
        <dbReference type="ARBA" id="ARBA00022741"/>
    </source>
</evidence>
<dbReference type="Pfam" id="PF18376">
    <property type="entry name" value="MDD_C"/>
    <property type="match status" value="1"/>
</dbReference>
<dbReference type="SUPFAM" id="SSF55060">
    <property type="entry name" value="GHMP Kinase, C-terminal domain"/>
    <property type="match status" value="1"/>
</dbReference>
<evidence type="ECO:0000256" key="5">
    <source>
        <dbReference type="ARBA" id="ARBA00022840"/>
    </source>
</evidence>
<evidence type="ECO:0000256" key="1">
    <source>
        <dbReference type="ARBA" id="ARBA00008831"/>
    </source>
</evidence>
<dbReference type="InterPro" id="IPR053859">
    <property type="entry name" value="MVD-like_N"/>
</dbReference>
<dbReference type="GO" id="GO:0019287">
    <property type="term" value="P:isopentenyl diphosphate biosynthetic process, mevalonate pathway"/>
    <property type="evidence" value="ECO:0007669"/>
    <property type="project" value="InterPro"/>
</dbReference>
<dbReference type="NCBIfam" id="TIGR01240">
    <property type="entry name" value="mevDPdecarb"/>
    <property type="match status" value="1"/>
</dbReference>
<evidence type="ECO:0000256" key="3">
    <source>
        <dbReference type="ARBA" id="ARBA00022516"/>
    </source>
</evidence>
<dbReference type="PANTHER" id="PTHR10977:SF3">
    <property type="entry name" value="DIPHOSPHOMEVALONATE DECARBOXYLASE"/>
    <property type="match status" value="1"/>
</dbReference>
<keyword evidence="6" id="KW-0443">Lipid metabolism</keyword>
<protein>
    <recommendedName>
        <fullName evidence="2">diphosphomevalonate decarboxylase</fullName>
        <ecNumber evidence="2">4.1.1.33</ecNumber>
    </recommendedName>
</protein>
<evidence type="ECO:0000256" key="7">
    <source>
        <dbReference type="ARBA" id="ARBA00023239"/>
    </source>
</evidence>
<evidence type="ECO:0000256" key="6">
    <source>
        <dbReference type="ARBA" id="ARBA00023098"/>
    </source>
</evidence>
<dbReference type="InterPro" id="IPR005935">
    <property type="entry name" value="Mev_decarb"/>
</dbReference>
<dbReference type="InterPro" id="IPR041431">
    <property type="entry name" value="Mvd1_C"/>
</dbReference>
<dbReference type="GO" id="GO:0005829">
    <property type="term" value="C:cytosol"/>
    <property type="evidence" value="ECO:0007669"/>
    <property type="project" value="InterPro"/>
</dbReference>
<dbReference type="InterPro" id="IPR029765">
    <property type="entry name" value="Mev_diP_decarb"/>
</dbReference>
<reference evidence="11" key="1">
    <citation type="submission" date="2018-12" db="EMBL/GenBank/DDBJ databases">
        <title>Complete genome sequencing of Jeotgalibaca sp. H21T32.</title>
        <authorList>
            <person name="Bae J.-W."/>
            <person name="Lee S.-Y."/>
        </authorList>
    </citation>
    <scope>NUCLEOTIDE SEQUENCE [LARGE SCALE GENOMIC DNA]</scope>
    <source>
        <strain evidence="11">H21T32</strain>
    </source>
</reference>
<keyword evidence="11" id="KW-1185">Reference proteome</keyword>
<organism evidence="10 11">
    <name type="scientific">Jeotgalibaca ciconiae</name>
    <dbReference type="NCBI Taxonomy" id="2496265"/>
    <lineage>
        <taxon>Bacteria</taxon>
        <taxon>Bacillati</taxon>
        <taxon>Bacillota</taxon>
        <taxon>Bacilli</taxon>
        <taxon>Lactobacillales</taxon>
        <taxon>Carnobacteriaceae</taxon>
        <taxon>Jeotgalibaca</taxon>
    </lineage>
</organism>
<keyword evidence="5" id="KW-0067">ATP-binding</keyword>
<dbReference type="Proteomes" id="UP000273326">
    <property type="component" value="Chromosome"/>
</dbReference>
<dbReference type="OrthoDB" id="5498344at2"/>
<sequence length="335" mass="37054">MTYAAVRAHTNIALIKYWGKRDEEFFLPMNSSLSLTLEKLYTDTFVQFDEELTEDLFILNGKKQSEKETGKITRFLDLFRAQAGVSYRARVASINHVPTAAGLASSASAFAALAGAANIASGLNVDLRTLSTYARQGSGSATRSIYGGFVEWNKGTSSEDSFAIPIDEADWDIGMVIIAVNRSEKKVSSREGMKQTVETSPYYPAWVATAEDDLSVIKDAIKERNFEKMGEMAEHSAMKMHASMLAAKPPILYFEPASITAIQAVQKLREQGISCYVTMDAGPNVKVLCRLSQAGLIKEKLKDFFKEEQLLITGPGKGIRELTEDELQKNNWSFI</sequence>
<dbReference type="Gene3D" id="3.30.230.10">
    <property type="match status" value="1"/>
</dbReference>
<dbReference type="EC" id="4.1.1.33" evidence="2"/>
<feature type="domain" description="Mvd1 C-terminal" evidence="8">
    <location>
        <begin position="176"/>
        <end position="309"/>
    </location>
</feature>
<dbReference type="InterPro" id="IPR020568">
    <property type="entry name" value="Ribosomal_Su5_D2-typ_SF"/>
</dbReference>
<name>A0A3S9H7R2_9LACT</name>
<accession>A0A3S9H7R2</accession>
<evidence type="ECO:0000256" key="2">
    <source>
        <dbReference type="ARBA" id="ARBA00012296"/>
    </source>
</evidence>
<keyword evidence="3" id="KW-0444">Lipid biosynthesis</keyword>
<comment type="similarity">
    <text evidence="1">Belongs to the diphosphomevalonate decarboxylase family.</text>
</comment>
<keyword evidence="7 10" id="KW-0456">Lyase</keyword>